<dbReference type="InterPro" id="IPR008207">
    <property type="entry name" value="Sig_transdc_His_kin_Hpt_dom"/>
</dbReference>
<evidence type="ECO:0000256" key="1">
    <source>
        <dbReference type="ARBA" id="ARBA00000085"/>
    </source>
</evidence>
<dbReference type="SUPFAM" id="SSF47384">
    <property type="entry name" value="Homodimeric domain of signal transducing histidine kinase"/>
    <property type="match status" value="1"/>
</dbReference>
<dbReference type="Pfam" id="PF01627">
    <property type="entry name" value="Hpt"/>
    <property type="match status" value="1"/>
</dbReference>
<dbReference type="PROSITE" id="PS50112">
    <property type="entry name" value="PAS"/>
    <property type="match status" value="2"/>
</dbReference>
<evidence type="ECO:0000256" key="11">
    <source>
        <dbReference type="ARBA" id="ARBA00022989"/>
    </source>
</evidence>
<dbReference type="Pfam" id="PF08447">
    <property type="entry name" value="PAS_3"/>
    <property type="match status" value="2"/>
</dbReference>
<dbReference type="eggNOG" id="COG2202">
    <property type="taxonomic scope" value="Bacteria"/>
</dbReference>
<evidence type="ECO:0000256" key="14">
    <source>
        <dbReference type="PROSITE-ProRule" id="PRU00169"/>
    </source>
</evidence>
<gene>
    <name evidence="21" type="ordered locus">Isop_1972</name>
</gene>
<dbReference type="Gene3D" id="1.20.120.160">
    <property type="entry name" value="HPT domain"/>
    <property type="match status" value="1"/>
</dbReference>
<dbReference type="CDD" id="cd00088">
    <property type="entry name" value="HPT"/>
    <property type="match status" value="1"/>
</dbReference>
<dbReference type="SMART" id="SM00388">
    <property type="entry name" value="HisKA"/>
    <property type="match status" value="1"/>
</dbReference>
<dbReference type="eggNOG" id="COG2205">
    <property type="taxonomic scope" value="Bacteria"/>
</dbReference>
<dbReference type="STRING" id="575540.Isop_1972"/>
<evidence type="ECO:0000313" key="22">
    <source>
        <dbReference type="Proteomes" id="UP000008631"/>
    </source>
</evidence>
<dbReference type="SUPFAM" id="SSF55874">
    <property type="entry name" value="ATPase domain of HSP90 chaperone/DNA topoisomerase II/histidine kinase"/>
    <property type="match status" value="1"/>
</dbReference>
<comment type="subcellular location">
    <subcellularLocation>
        <location evidence="2">Cell inner membrane</location>
        <topology evidence="2">Multi-pass membrane protein</topology>
    </subcellularLocation>
</comment>
<dbReference type="Pfam" id="PF13188">
    <property type="entry name" value="PAS_8"/>
    <property type="match status" value="1"/>
</dbReference>
<dbReference type="InterPro" id="IPR003594">
    <property type="entry name" value="HATPase_dom"/>
</dbReference>
<organism evidence="21 22">
    <name type="scientific">Isosphaera pallida (strain ATCC 43644 / DSM 9630 / IS1B)</name>
    <dbReference type="NCBI Taxonomy" id="575540"/>
    <lineage>
        <taxon>Bacteria</taxon>
        <taxon>Pseudomonadati</taxon>
        <taxon>Planctomycetota</taxon>
        <taxon>Planctomycetia</taxon>
        <taxon>Isosphaerales</taxon>
        <taxon>Isosphaeraceae</taxon>
        <taxon>Isosphaera</taxon>
    </lineage>
</organism>
<dbReference type="Pfam" id="PF00072">
    <property type="entry name" value="Response_reg"/>
    <property type="match status" value="1"/>
</dbReference>
<dbReference type="PROSITE" id="PS50894">
    <property type="entry name" value="HPT"/>
    <property type="match status" value="1"/>
</dbReference>
<dbReference type="InParanoid" id="E8R333"/>
<accession>E8R333</accession>
<sequence length="1215" mass="133997">MRHVGTDPSAIAKMAGQGDGNSTGFGIGKVGTVNDSITATQLFPLPYNARSTTSSKRVWLEGLAVGLLVAALATALPPTGPSLVNGLLGATALATLMIAWWLRRREGVGQPRAGVPIPLALVPPAASFTGTGAMESGPLSEDQDPCCDDPGRSTLSDRNLVAQVMQDIPGLIYLYDPRRRRMVSASARIARVLGLEDGELSASDADPLVRRVHPEDRERLEAARDRLCHAQPGETVEAEFRLHLGPSRDHDDKSSSWRWFHDRLAIYRRDSQGHPLMAVGLMEDVTLRVEAHLEATRSHRFLTQISSAFPLMWMQLRAGPEGLGRFEMLGGSAREITGLSNEMLCSRMDRAWELVHPDDHDWLLAWTRQTTTQPGFHDLRFRIRHAQTGELRWLRALTLLERDPQTNENVWSGVYLDITRDIQRIEEAGRLAAIAEAAPQAILQFDFEERPIWINAAARGMLGVADDEPIPRDWMERLFDPDTVRSLRDQGFSEAVLRGSWSGTGVARDVRYGPRDVEQTLVAWPRIGERDSGVFALTLHDVTAHARAERLSREAARRIEQAGRLKDHFLANVSHEIRSPLFALQGYAELLASSDDPQIRSDALDGLRQNSRSLLRLVCDLLDISKVHTQTLRLNLVPTSPLEPLNTIIDPLLSLARAKGLGFQVELLHPLPRQLPLDGRRVSQVLHHLIENAIKYTCKGTVIVRVGLDPPPPHLAPPLLRIDVIDTGLGMTPEEIERFQRMFEFQENGRDHVPRGLGMGSMLVTRLVEWMGGRLEIQSHPGQGSRFSVRLPVAPESLGNWLPLDDPLVVSLATLSARLSSTSSRHVAPSWLTEVSAPTRAGNEATQAPSTVTATSQPTFPPSSILVVEDNPDLRRVLTAFLTAAGWRVETASDGEEGLAKATTTSFDLILMDLQMPRLDGVEATRRLRARGVVTPIVALTANDLDGERQRCLEQGFDDYLTKPVGQGELIQRLAQHLGTVSAVVAKNAATPVSHCHEREHAAETKFLAVFPPPDLHPQAAQTPAHLTAIAEGGSPSQQLYVTSPQPLHASITDDSSKPKSRLDSIDSTQWRDPEFFELVNDFAASLPFRLDEMDQLWHQRDTERVRSLAHQLKGAGGMFGFRRITSAASALERVLREMIAPTGSHGVPTHHACWDVASPSDAQTPWPPMKREDRGLVEPMADDRVTPLLNELRHAATQAMVEATAWRTACSSPP</sequence>
<evidence type="ECO:0000256" key="13">
    <source>
        <dbReference type="PROSITE-ProRule" id="PRU00110"/>
    </source>
</evidence>
<feature type="domain" description="HPt" evidence="20">
    <location>
        <begin position="1072"/>
        <end position="1165"/>
    </location>
</feature>
<dbReference type="PANTHER" id="PTHR43047">
    <property type="entry name" value="TWO-COMPONENT HISTIDINE PROTEIN KINASE"/>
    <property type="match status" value="1"/>
</dbReference>
<evidence type="ECO:0000256" key="8">
    <source>
        <dbReference type="ARBA" id="ARBA00022692"/>
    </source>
</evidence>
<keyword evidence="6 14" id="KW-0597">Phosphoprotein</keyword>
<dbReference type="OrthoDB" id="9790669at2"/>
<evidence type="ECO:0000313" key="21">
    <source>
        <dbReference type="EMBL" id="ADV62552.1"/>
    </source>
</evidence>
<dbReference type="eggNOG" id="COG2198">
    <property type="taxonomic scope" value="Bacteria"/>
</dbReference>
<proteinExistence type="predicted"/>
<dbReference type="PROSITE" id="PS50109">
    <property type="entry name" value="HIS_KIN"/>
    <property type="match status" value="1"/>
</dbReference>
<dbReference type="HOGENOM" id="CLU_269252_0_0_0"/>
<dbReference type="SUPFAM" id="SSF52172">
    <property type="entry name" value="CheY-like"/>
    <property type="match status" value="1"/>
</dbReference>
<dbReference type="PRINTS" id="PR00344">
    <property type="entry name" value="BCTRLSENSOR"/>
</dbReference>
<feature type="modified residue" description="4-aspartylphosphate" evidence="14">
    <location>
        <position position="913"/>
    </location>
</feature>
<feature type="transmembrane region" description="Helical" evidence="16">
    <location>
        <begin position="82"/>
        <end position="102"/>
    </location>
</feature>
<evidence type="ECO:0000256" key="5">
    <source>
        <dbReference type="ARBA" id="ARBA00022519"/>
    </source>
</evidence>
<dbReference type="InterPro" id="IPR013655">
    <property type="entry name" value="PAS_fold_3"/>
</dbReference>
<evidence type="ECO:0000256" key="4">
    <source>
        <dbReference type="ARBA" id="ARBA00022475"/>
    </source>
</evidence>
<feature type="transmembrane region" description="Helical" evidence="16">
    <location>
        <begin position="58"/>
        <end position="76"/>
    </location>
</feature>
<dbReference type="InterPro" id="IPR003661">
    <property type="entry name" value="HisK_dim/P_dom"/>
</dbReference>
<dbReference type="CDD" id="cd00130">
    <property type="entry name" value="PAS"/>
    <property type="match status" value="2"/>
</dbReference>
<keyword evidence="12 16" id="KW-0472">Membrane</keyword>
<dbReference type="PANTHER" id="PTHR43047:SF64">
    <property type="entry name" value="HISTIDINE KINASE CONTAINING CHEY-HOMOLOGOUS RECEIVER DOMAIN AND PAS DOMAIN-RELATED"/>
    <property type="match status" value="1"/>
</dbReference>
<dbReference type="CDD" id="cd00082">
    <property type="entry name" value="HisKA"/>
    <property type="match status" value="1"/>
</dbReference>
<evidence type="ECO:0000256" key="10">
    <source>
        <dbReference type="ARBA" id="ARBA00022840"/>
    </source>
</evidence>
<dbReference type="InterPro" id="IPR036641">
    <property type="entry name" value="HPT_dom_sf"/>
</dbReference>
<dbReference type="SUPFAM" id="SSF47226">
    <property type="entry name" value="Histidine-containing phosphotransfer domain, HPT domain"/>
    <property type="match status" value="1"/>
</dbReference>
<dbReference type="InterPro" id="IPR000014">
    <property type="entry name" value="PAS"/>
</dbReference>
<protein>
    <recommendedName>
        <fullName evidence="3">histidine kinase</fullName>
        <ecNumber evidence="3">2.7.13.3</ecNumber>
    </recommendedName>
</protein>
<feature type="region of interest" description="Disordered" evidence="15">
    <location>
        <begin position="838"/>
        <end position="858"/>
    </location>
</feature>
<dbReference type="InterPro" id="IPR036890">
    <property type="entry name" value="HATPase_C_sf"/>
</dbReference>
<feature type="modified residue" description="Phosphohistidine" evidence="13">
    <location>
        <position position="1111"/>
    </location>
</feature>
<evidence type="ECO:0000256" key="16">
    <source>
        <dbReference type="SAM" id="Phobius"/>
    </source>
</evidence>
<dbReference type="SMART" id="SM00091">
    <property type="entry name" value="PAS"/>
    <property type="match status" value="3"/>
</dbReference>
<dbReference type="Gene3D" id="3.30.450.20">
    <property type="entry name" value="PAS domain"/>
    <property type="match status" value="3"/>
</dbReference>
<dbReference type="Proteomes" id="UP000008631">
    <property type="component" value="Chromosome"/>
</dbReference>
<feature type="compositionally biased region" description="Polar residues" evidence="15">
    <location>
        <begin position="844"/>
        <end position="858"/>
    </location>
</feature>
<dbReference type="Gene3D" id="3.40.50.2300">
    <property type="match status" value="1"/>
</dbReference>
<evidence type="ECO:0000259" key="18">
    <source>
        <dbReference type="PROSITE" id="PS50110"/>
    </source>
</evidence>
<dbReference type="Gene3D" id="3.30.565.10">
    <property type="entry name" value="Histidine kinase-like ATPase, C-terminal domain"/>
    <property type="match status" value="1"/>
</dbReference>
<feature type="domain" description="Histidine kinase" evidence="17">
    <location>
        <begin position="572"/>
        <end position="795"/>
    </location>
</feature>
<dbReference type="SMART" id="SM00387">
    <property type="entry name" value="HATPase_c"/>
    <property type="match status" value="1"/>
</dbReference>
<evidence type="ECO:0000256" key="6">
    <source>
        <dbReference type="ARBA" id="ARBA00022553"/>
    </source>
</evidence>
<dbReference type="KEGG" id="ipa:Isop_1972"/>
<evidence type="ECO:0000256" key="9">
    <source>
        <dbReference type="ARBA" id="ARBA00022777"/>
    </source>
</evidence>
<dbReference type="NCBIfam" id="TIGR00229">
    <property type="entry name" value="sensory_box"/>
    <property type="match status" value="1"/>
</dbReference>
<evidence type="ECO:0000256" key="12">
    <source>
        <dbReference type="ARBA" id="ARBA00023136"/>
    </source>
</evidence>
<dbReference type="Pfam" id="PF00512">
    <property type="entry name" value="HisKA"/>
    <property type="match status" value="1"/>
</dbReference>
<feature type="domain" description="PAS" evidence="19">
    <location>
        <begin position="157"/>
        <end position="231"/>
    </location>
</feature>
<reference evidence="21 22" key="2">
    <citation type="journal article" date="2011" name="Stand. Genomic Sci.">
        <title>Complete genome sequence of Isosphaera pallida type strain (IS1B).</title>
        <authorList>
            <consortium name="US DOE Joint Genome Institute (JGI-PGF)"/>
            <person name="Goker M."/>
            <person name="Cleland D."/>
            <person name="Saunders E."/>
            <person name="Lapidus A."/>
            <person name="Nolan M."/>
            <person name="Lucas S."/>
            <person name="Hammon N."/>
            <person name="Deshpande S."/>
            <person name="Cheng J.F."/>
            <person name="Tapia R."/>
            <person name="Han C."/>
            <person name="Goodwin L."/>
            <person name="Pitluck S."/>
            <person name="Liolios K."/>
            <person name="Pagani I."/>
            <person name="Ivanova N."/>
            <person name="Mavromatis K."/>
            <person name="Pati A."/>
            <person name="Chen A."/>
            <person name="Palaniappan K."/>
            <person name="Land M."/>
            <person name="Hauser L."/>
            <person name="Chang Y.J."/>
            <person name="Jeffries C.D."/>
            <person name="Detter J.C."/>
            <person name="Beck B."/>
            <person name="Woyke T."/>
            <person name="Bristow J."/>
            <person name="Eisen J.A."/>
            <person name="Markowitz V."/>
            <person name="Hugenholtz P."/>
            <person name="Kyrpides N.C."/>
            <person name="Klenk H.P."/>
        </authorList>
    </citation>
    <scope>NUCLEOTIDE SEQUENCE [LARGE SCALE GENOMIC DNA]</scope>
    <source>
        <strain evidence="22">ATCC 43644 / DSM 9630 / IS1B</strain>
    </source>
</reference>
<evidence type="ECO:0000256" key="7">
    <source>
        <dbReference type="ARBA" id="ARBA00022679"/>
    </source>
</evidence>
<keyword evidence="9 21" id="KW-0418">Kinase</keyword>
<evidence type="ECO:0000259" key="19">
    <source>
        <dbReference type="PROSITE" id="PS50112"/>
    </source>
</evidence>
<dbReference type="EMBL" id="CP002353">
    <property type="protein sequence ID" value="ADV62552.1"/>
    <property type="molecule type" value="Genomic_DNA"/>
</dbReference>
<dbReference type="AlphaFoldDB" id="E8R333"/>
<keyword evidence="10" id="KW-0547">Nucleotide-binding</keyword>
<dbReference type="eggNOG" id="COG0745">
    <property type="taxonomic scope" value="Bacteria"/>
</dbReference>
<dbReference type="InterPro" id="IPR036097">
    <property type="entry name" value="HisK_dim/P_sf"/>
</dbReference>
<reference key="1">
    <citation type="submission" date="2010-11" db="EMBL/GenBank/DDBJ databases">
        <title>The complete sequence of chromosome of Isophaera pallida ATCC 43644.</title>
        <authorList>
            <consortium name="US DOE Joint Genome Institute (JGI-PGF)"/>
            <person name="Lucas S."/>
            <person name="Copeland A."/>
            <person name="Lapidus A."/>
            <person name="Bruce D."/>
            <person name="Goodwin L."/>
            <person name="Pitluck S."/>
            <person name="Kyrpides N."/>
            <person name="Mavromatis K."/>
            <person name="Pagani I."/>
            <person name="Ivanova N."/>
            <person name="Saunders E."/>
            <person name="Brettin T."/>
            <person name="Detter J.C."/>
            <person name="Han C."/>
            <person name="Tapia R."/>
            <person name="Land M."/>
            <person name="Hauser L."/>
            <person name="Markowitz V."/>
            <person name="Cheng J.-F."/>
            <person name="Hugenholtz P."/>
            <person name="Woyke T."/>
            <person name="Wu D."/>
            <person name="Eisen J.A."/>
        </authorList>
    </citation>
    <scope>NUCLEOTIDE SEQUENCE</scope>
    <source>
        <strain>ATCC 43644</strain>
    </source>
</reference>
<dbReference type="InterPro" id="IPR035965">
    <property type="entry name" value="PAS-like_dom_sf"/>
</dbReference>
<dbReference type="Pfam" id="PF02518">
    <property type="entry name" value="HATPase_c"/>
    <property type="match status" value="1"/>
</dbReference>
<keyword evidence="22" id="KW-1185">Reference proteome</keyword>
<dbReference type="CDD" id="cd17546">
    <property type="entry name" value="REC_hyHK_CKI1_RcsC-like"/>
    <property type="match status" value="1"/>
</dbReference>
<evidence type="ECO:0000256" key="15">
    <source>
        <dbReference type="SAM" id="MobiDB-lite"/>
    </source>
</evidence>
<comment type="catalytic activity">
    <reaction evidence="1">
        <text>ATP + protein L-histidine = ADP + protein N-phospho-L-histidine.</text>
        <dbReference type="EC" id="2.7.13.3"/>
    </reaction>
</comment>
<name>E8R333_ISOPI</name>
<evidence type="ECO:0000256" key="2">
    <source>
        <dbReference type="ARBA" id="ARBA00004429"/>
    </source>
</evidence>
<dbReference type="InterPro" id="IPR001789">
    <property type="entry name" value="Sig_transdc_resp-reg_receiver"/>
</dbReference>
<dbReference type="GO" id="GO:0005886">
    <property type="term" value="C:plasma membrane"/>
    <property type="evidence" value="ECO:0007669"/>
    <property type="project" value="UniProtKB-SubCell"/>
</dbReference>
<keyword evidence="10" id="KW-0067">ATP-binding</keyword>
<evidence type="ECO:0000259" key="17">
    <source>
        <dbReference type="PROSITE" id="PS50109"/>
    </source>
</evidence>
<keyword evidence="11 16" id="KW-1133">Transmembrane helix</keyword>
<dbReference type="Gene3D" id="1.10.287.130">
    <property type="match status" value="1"/>
</dbReference>
<dbReference type="EC" id="2.7.13.3" evidence="3"/>
<dbReference type="InterPro" id="IPR004358">
    <property type="entry name" value="Sig_transdc_His_kin-like_C"/>
</dbReference>
<dbReference type="GO" id="GO:0000155">
    <property type="term" value="F:phosphorelay sensor kinase activity"/>
    <property type="evidence" value="ECO:0007669"/>
    <property type="project" value="InterPro"/>
</dbReference>
<keyword evidence="5" id="KW-0997">Cell inner membrane</keyword>
<keyword evidence="7" id="KW-0808">Transferase</keyword>
<dbReference type="InterPro" id="IPR005467">
    <property type="entry name" value="His_kinase_dom"/>
</dbReference>
<feature type="domain" description="Response regulatory" evidence="18">
    <location>
        <begin position="864"/>
        <end position="978"/>
    </location>
</feature>
<evidence type="ECO:0000259" key="20">
    <source>
        <dbReference type="PROSITE" id="PS50894"/>
    </source>
</evidence>
<keyword evidence="4" id="KW-1003">Cell membrane</keyword>
<feature type="domain" description="PAS" evidence="19">
    <location>
        <begin position="427"/>
        <end position="499"/>
    </location>
</feature>
<dbReference type="InterPro" id="IPR011006">
    <property type="entry name" value="CheY-like_superfamily"/>
</dbReference>
<dbReference type="SUPFAM" id="SSF55785">
    <property type="entry name" value="PYP-like sensor domain (PAS domain)"/>
    <property type="match status" value="3"/>
</dbReference>
<evidence type="ECO:0000256" key="3">
    <source>
        <dbReference type="ARBA" id="ARBA00012438"/>
    </source>
</evidence>
<keyword evidence="8 16" id="KW-0812">Transmembrane</keyword>
<dbReference type="SMART" id="SM00448">
    <property type="entry name" value="REC"/>
    <property type="match status" value="1"/>
</dbReference>
<dbReference type="PROSITE" id="PS50110">
    <property type="entry name" value="RESPONSE_REGULATORY"/>
    <property type="match status" value="1"/>
</dbReference>